<dbReference type="Gene3D" id="3.90.79.10">
    <property type="entry name" value="Nucleoside Triphosphate Pyrophosphohydrolase"/>
    <property type="match status" value="1"/>
</dbReference>
<comment type="similarity">
    <text evidence="1">Belongs to the Nudix hydrolase family.</text>
</comment>
<sequence length="139" mass="15658">MFIVNVEGAIRKHDKWLIIERSNMEDHAGGLFSLVGGKVEIEGNSFNIVERTLKREILEEVGVKVKDQLNYLHSTSFVTDTGANVVNLVFLCEYDSGDAFPKCPDEVEKVIWLSTEEVLSHPLSPIYLKESIKHAQSLL</sequence>
<reference evidence="3 4" key="1">
    <citation type="submission" date="2015-01" db="EMBL/GenBank/DDBJ databases">
        <title>Jeotgalibacillus campisalis genome sequencing.</title>
        <authorList>
            <person name="Goh K.M."/>
            <person name="Chan K.-G."/>
            <person name="Yaakop A.S."/>
            <person name="Ee R."/>
            <person name="Gan H.M."/>
            <person name="Chan C.S."/>
        </authorList>
    </citation>
    <scope>NUCLEOTIDE SEQUENCE [LARGE SCALE GENOMIC DNA]</scope>
    <source>
        <strain evidence="3 4">SF-57</strain>
    </source>
</reference>
<feature type="domain" description="Nudix hydrolase" evidence="2">
    <location>
        <begin position="1"/>
        <end position="136"/>
    </location>
</feature>
<dbReference type="SUPFAM" id="SSF55811">
    <property type="entry name" value="Nudix"/>
    <property type="match status" value="1"/>
</dbReference>
<gene>
    <name evidence="3" type="ORF">KR50_35180</name>
</gene>
<proteinExistence type="inferred from homology"/>
<organism evidence="3 4">
    <name type="scientific">Jeotgalibacillus campisalis</name>
    <dbReference type="NCBI Taxonomy" id="220754"/>
    <lineage>
        <taxon>Bacteria</taxon>
        <taxon>Bacillati</taxon>
        <taxon>Bacillota</taxon>
        <taxon>Bacilli</taxon>
        <taxon>Bacillales</taxon>
        <taxon>Caryophanaceae</taxon>
        <taxon>Jeotgalibacillus</taxon>
    </lineage>
</organism>
<dbReference type="InterPro" id="IPR000086">
    <property type="entry name" value="NUDIX_hydrolase_dom"/>
</dbReference>
<evidence type="ECO:0000256" key="1">
    <source>
        <dbReference type="ARBA" id="ARBA00005582"/>
    </source>
</evidence>
<name>A0A0C2QYK8_9BACL</name>
<evidence type="ECO:0000259" key="2">
    <source>
        <dbReference type="PROSITE" id="PS51462"/>
    </source>
</evidence>
<evidence type="ECO:0000313" key="3">
    <source>
        <dbReference type="EMBL" id="KIL43115.1"/>
    </source>
</evidence>
<accession>A0A0C2QYK8</accession>
<dbReference type="AlphaFoldDB" id="A0A0C2QYK8"/>
<dbReference type="Proteomes" id="UP000031972">
    <property type="component" value="Unassembled WGS sequence"/>
</dbReference>
<dbReference type="PATRIC" id="fig|220754.4.peg.3531"/>
<dbReference type="OrthoDB" id="3531896at2"/>
<dbReference type="EMBL" id="JXRR01000022">
    <property type="protein sequence ID" value="KIL43115.1"/>
    <property type="molecule type" value="Genomic_DNA"/>
</dbReference>
<dbReference type="Pfam" id="PF00293">
    <property type="entry name" value="NUDIX"/>
    <property type="match status" value="1"/>
</dbReference>
<dbReference type="InterPro" id="IPR015797">
    <property type="entry name" value="NUDIX_hydrolase-like_dom_sf"/>
</dbReference>
<dbReference type="RefSeq" id="WP_041061404.1">
    <property type="nucleotide sequence ID" value="NZ_JXRR01000022.1"/>
</dbReference>
<protein>
    <submittedName>
        <fullName evidence="3">DNA mismatch repair protein MutT</fullName>
    </submittedName>
</protein>
<dbReference type="PANTHER" id="PTHR43736">
    <property type="entry name" value="ADP-RIBOSE PYROPHOSPHATASE"/>
    <property type="match status" value="1"/>
</dbReference>
<evidence type="ECO:0000313" key="4">
    <source>
        <dbReference type="Proteomes" id="UP000031972"/>
    </source>
</evidence>
<comment type="caution">
    <text evidence="3">The sequence shown here is derived from an EMBL/GenBank/DDBJ whole genome shotgun (WGS) entry which is preliminary data.</text>
</comment>
<dbReference type="CDD" id="cd02883">
    <property type="entry name" value="NUDIX_Hydrolase"/>
    <property type="match status" value="1"/>
</dbReference>
<dbReference type="PANTHER" id="PTHR43736:SF1">
    <property type="entry name" value="DIHYDRONEOPTERIN TRIPHOSPHATE DIPHOSPHATASE"/>
    <property type="match status" value="1"/>
</dbReference>
<keyword evidence="4" id="KW-1185">Reference proteome</keyword>
<dbReference type="PROSITE" id="PS51462">
    <property type="entry name" value="NUDIX"/>
    <property type="match status" value="1"/>
</dbReference>